<reference evidence="3" key="1">
    <citation type="submission" date="2016-11" db="UniProtKB">
        <authorList>
            <consortium name="WormBaseParasite"/>
        </authorList>
    </citation>
    <scope>IDENTIFICATION</scope>
</reference>
<evidence type="ECO:0000256" key="1">
    <source>
        <dbReference type="SAM" id="MobiDB-lite"/>
    </source>
</evidence>
<accession>A0A1I7ZGJ1</accession>
<dbReference type="WBParaSite" id="L893_g26104.t1">
    <property type="protein sequence ID" value="L893_g26104.t1"/>
    <property type="gene ID" value="L893_g26104"/>
</dbReference>
<keyword evidence="2" id="KW-1185">Reference proteome</keyword>
<evidence type="ECO:0000313" key="2">
    <source>
        <dbReference type="Proteomes" id="UP000095287"/>
    </source>
</evidence>
<evidence type="ECO:0000313" key="3">
    <source>
        <dbReference type="WBParaSite" id="L893_g26104.t1"/>
    </source>
</evidence>
<feature type="region of interest" description="Disordered" evidence="1">
    <location>
        <begin position="25"/>
        <end position="77"/>
    </location>
</feature>
<dbReference type="AlphaFoldDB" id="A0A1I7ZGJ1"/>
<protein>
    <submittedName>
        <fullName evidence="3">Transposase</fullName>
    </submittedName>
</protein>
<name>A0A1I7ZGJ1_9BILA</name>
<proteinExistence type="predicted"/>
<dbReference type="Proteomes" id="UP000095287">
    <property type="component" value="Unplaced"/>
</dbReference>
<feature type="compositionally biased region" description="Basic and acidic residues" evidence="1">
    <location>
        <begin position="68"/>
        <end position="77"/>
    </location>
</feature>
<organism evidence="2 3">
    <name type="scientific">Steinernema glaseri</name>
    <dbReference type="NCBI Taxonomy" id="37863"/>
    <lineage>
        <taxon>Eukaryota</taxon>
        <taxon>Metazoa</taxon>
        <taxon>Ecdysozoa</taxon>
        <taxon>Nematoda</taxon>
        <taxon>Chromadorea</taxon>
        <taxon>Rhabditida</taxon>
        <taxon>Tylenchina</taxon>
        <taxon>Panagrolaimomorpha</taxon>
        <taxon>Strongyloidoidea</taxon>
        <taxon>Steinernematidae</taxon>
        <taxon>Steinernema</taxon>
    </lineage>
</organism>
<sequence length="77" mass="8717">MRNPNHWEVDILDVPTREVVMNPAFFYPPTRSQSPRDGKKSRRRSLTTASQMAPSPAMCQCGSPGPGDEDKCRRTIR</sequence>